<feature type="compositionally biased region" description="Low complexity" evidence="1">
    <location>
        <begin position="174"/>
        <end position="185"/>
    </location>
</feature>
<feature type="compositionally biased region" description="Basic residues" evidence="1">
    <location>
        <begin position="11"/>
        <end position="25"/>
    </location>
</feature>
<dbReference type="OrthoDB" id="2798901at2759"/>
<name>A0A2H3J3I8_WOLCO</name>
<evidence type="ECO:0000313" key="3">
    <source>
        <dbReference type="Proteomes" id="UP000218811"/>
    </source>
</evidence>
<dbReference type="AlphaFoldDB" id="A0A2H3J3I8"/>
<protein>
    <submittedName>
        <fullName evidence="2">Uncharacterized protein</fullName>
    </submittedName>
</protein>
<feature type="region of interest" description="Disordered" evidence="1">
    <location>
        <begin position="1"/>
        <end position="137"/>
    </location>
</feature>
<reference evidence="2 3" key="1">
    <citation type="journal article" date="2012" name="Science">
        <title>The Paleozoic origin of enzymatic lignin decomposition reconstructed from 31 fungal genomes.</title>
        <authorList>
            <person name="Floudas D."/>
            <person name="Binder M."/>
            <person name="Riley R."/>
            <person name="Barry K."/>
            <person name="Blanchette R.A."/>
            <person name="Henrissat B."/>
            <person name="Martinez A.T."/>
            <person name="Otillar R."/>
            <person name="Spatafora J.W."/>
            <person name="Yadav J.S."/>
            <person name="Aerts A."/>
            <person name="Benoit I."/>
            <person name="Boyd A."/>
            <person name="Carlson A."/>
            <person name="Copeland A."/>
            <person name="Coutinho P.M."/>
            <person name="de Vries R.P."/>
            <person name="Ferreira P."/>
            <person name="Findley K."/>
            <person name="Foster B."/>
            <person name="Gaskell J."/>
            <person name="Glotzer D."/>
            <person name="Gorecki P."/>
            <person name="Heitman J."/>
            <person name="Hesse C."/>
            <person name="Hori C."/>
            <person name="Igarashi K."/>
            <person name="Jurgens J.A."/>
            <person name="Kallen N."/>
            <person name="Kersten P."/>
            <person name="Kohler A."/>
            <person name="Kuees U."/>
            <person name="Kumar T.K.A."/>
            <person name="Kuo A."/>
            <person name="LaButti K."/>
            <person name="Larrondo L.F."/>
            <person name="Lindquist E."/>
            <person name="Ling A."/>
            <person name="Lombard V."/>
            <person name="Lucas S."/>
            <person name="Lundell T."/>
            <person name="Martin R."/>
            <person name="McLaughlin D.J."/>
            <person name="Morgenstern I."/>
            <person name="Morin E."/>
            <person name="Murat C."/>
            <person name="Nagy L.G."/>
            <person name="Nolan M."/>
            <person name="Ohm R.A."/>
            <person name="Patyshakuliyeva A."/>
            <person name="Rokas A."/>
            <person name="Ruiz-Duenas F.J."/>
            <person name="Sabat G."/>
            <person name="Salamov A."/>
            <person name="Samejima M."/>
            <person name="Schmutz J."/>
            <person name="Slot J.C."/>
            <person name="St John F."/>
            <person name="Stenlid J."/>
            <person name="Sun H."/>
            <person name="Sun S."/>
            <person name="Syed K."/>
            <person name="Tsang A."/>
            <person name="Wiebenga A."/>
            <person name="Young D."/>
            <person name="Pisabarro A."/>
            <person name="Eastwood D.C."/>
            <person name="Martin F."/>
            <person name="Cullen D."/>
            <person name="Grigoriev I.V."/>
            <person name="Hibbett D.S."/>
        </authorList>
    </citation>
    <scope>NUCLEOTIDE SEQUENCE [LARGE SCALE GENOMIC DNA]</scope>
    <source>
        <strain evidence="2 3">MD-104</strain>
    </source>
</reference>
<feature type="compositionally biased region" description="Basic and acidic residues" evidence="1">
    <location>
        <begin position="91"/>
        <end position="110"/>
    </location>
</feature>
<gene>
    <name evidence="2" type="ORF">WOLCODRAFT_157489</name>
</gene>
<evidence type="ECO:0000313" key="2">
    <source>
        <dbReference type="EMBL" id="PCH36802.1"/>
    </source>
</evidence>
<feature type="compositionally biased region" description="Polar residues" evidence="1">
    <location>
        <begin position="58"/>
        <end position="67"/>
    </location>
</feature>
<dbReference type="Proteomes" id="UP000218811">
    <property type="component" value="Unassembled WGS sequence"/>
</dbReference>
<evidence type="ECO:0000256" key="1">
    <source>
        <dbReference type="SAM" id="MobiDB-lite"/>
    </source>
</evidence>
<accession>A0A2H3J3I8</accession>
<feature type="compositionally biased region" description="Polar residues" evidence="1">
    <location>
        <begin position="74"/>
        <end position="83"/>
    </location>
</feature>
<dbReference type="EMBL" id="KB467898">
    <property type="protein sequence ID" value="PCH36802.1"/>
    <property type="molecule type" value="Genomic_DNA"/>
</dbReference>
<proteinExistence type="predicted"/>
<feature type="region of interest" description="Disordered" evidence="1">
    <location>
        <begin position="155"/>
        <end position="190"/>
    </location>
</feature>
<keyword evidence="3" id="KW-1185">Reference proteome</keyword>
<organism evidence="2 3">
    <name type="scientific">Wolfiporia cocos (strain MD-104)</name>
    <name type="common">Brown rot fungus</name>
    <dbReference type="NCBI Taxonomy" id="742152"/>
    <lineage>
        <taxon>Eukaryota</taxon>
        <taxon>Fungi</taxon>
        <taxon>Dikarya</taxon>
        <taxon>Basidiomycota</taxon>
        <taxon>Agaricomycotina</taxon>
        <taxon>Agaricomycetes</taxon>
        <taxon>Polyporales</taxon>
        <taxon>Phaeolaceae</taxon>
        <taxon>Wolfiporia</taxon>
    </lineage>
</organism>
<sequence>MGLIISGLRERRNKGKVAKANAAKRRTPEAASAPVRDDGQDYVHAIEATEGGGEVRSDPSSALQGEAQNLRAVEQTTRENSAVKSGAEGESAPRRESTLERVGEAQEVRNTEFGWRHIGRVPGAPDPAESDPSSKRPLQLPTEVCERMDAEMSVPDAATRHSVGSERRPRTCEASAGTATSPPASEIGGRAGWSEARRAGAYPAPGHDGRRQAATRVASCHQGAIWKPGDFHPLVFVRLSAFSSVTALRLSDVTFLKVREFGRLVCALPSLIRLRCENVLFTSTAPCASLAITRCPPSVRLTDLVILSDGETSSNVEANTALIGHLCTAGVAIDLQRFEFYAEAFSDSKYLEVYRESLHELFKQCSRSLRNVNLSPNLCRGKDRQTDAISDTIVGYVWMRCIIESNVSKNLREVPIVMHRPKYGQNAQENLQRTVSALRKDMYLQLNELFSNKDYEKLRQVDFVFRTHPDRVIPDATRWSTLLKAEMLRLDERGVLW</sequence>
<dbReference type="STRING" id="742152.A0A2H3J3I8"/>